<proteinExistence type="predicted"/>
<dbReference type="RefSeq" id="WP_142836262.1">
    <property type="nucleotide sequence ID" value="NZ_VFSV01000076.1"/>
</dbReference>
<dbReference type="Proteomes" id="UP000318590">
    <property type="component" value="Unassembled WGS sequence"/>
</dbReference>
<sequence>MDDTQMTADRNAAIWYARDGFDPGKMGMNGRRVAGESFLEGFLTHADVDAFMGMSSSQAGLRQFRELAAKKAGRRPIHLYMLDNLSPQPPVSTVFFPSPTIAKEAWRRFDAGQTAFSICGITHTTSTAAVLQQFFDLRMAPVEPWDAIICTSRAVQASVNWQIDQIDAYIERRFGYSPPPRPQLPIIPLGLNQSQITAPESAGVKLRKMLGIAPETRVAMTMSRLSVAEKFDPLPIYRALHLAQSEFDGDIALILCGYFSSETDEDIFRKGAARYMPDVALHVVDGKDDALKRAAFSASDLFLFGIDNIQETFGLAPIEAMAAGLPQIVSDWDGLKDTVTPDVGFRIPTILAEGLDRGRTDMRRYIQGIDGYHNYLSKTAARTVIDVRAFADRILLLAQDRDLARKMGRAAKDRVRRHFDWSVIIPQYQSLWETLSQMRRRAPAAVGDRYNGLVSPIAPPAVDVFHSYPSQIGLPLSTRVSASHCDAETTSQAIAELASLRNAPINGRAIQATQGIWRSCHDAGKPISIYDIGAQCGIRPAASEQLIAWLLKYDFLRIVP</sequence>
<evidence type="ECO:0000313" key="2">
    <source>
        <dbReference type="EMBL" id="TRD14402.1"/>
    </source>
</evidence>
<dbReference type="AlphaFoldDB" id="A0A547PJR6"/>
<accession>A0A547PJR6</accession>
<dbReference type="GO" id="GO:0016757">
    <property type="term" value="F:glycosyltransferase activity"/>
    <property type="evidence" value="ECO:0007669"/>
    <property type="project" value="InterPro"/>
</dbReference>
<dbReference type="CDD" id="cd03801">
    <property type="entry name" value="GT4_PimA-like"/>
    <property type="match status" value="1"/>
</dbReference>
<feature type="domain" description="Glycosyl transferase family 1" evidence="1">
    <location>
        <begin position="237"/>
        <end position="348"/>
    </location>
</feature>
<dbReference type="PANTHER" id="PTHR12526">
    <property type="entry name" value="GLYCOSYLTRANSFERASE"/>
    <property type="match status" value="1"/>
</dbReference>
<dbReference type="Pfam" id="PF00534">
    <property type="entry name" value="Glycos_transf_1"/>
    <property type="match status" value="1"/>
</dbReference>
<evidence type="ECO:0000259" key="1">
    <source>
        <dbReference type="Pfam" id="PF00534"/>
    </source>
</evidence>
<dbReference type="EMBL" id="VFSV01000076">
    <property type="protein sequence ID" value="TRD14402.1"/>
    <property type="molecule type" value="Genomic_DNA"/>
</dbReference>
<dbReference type="InterPro" id="IPR001296">
    <property type="entry name" value="Glyco_trans_1"/>
</dbReference>
<dbReference type="PANTHER" id="PTHR12526:SF628">
    <property type="entry name" value="MANNOSYLGLUCOSYLGLYCERATE SYNTHASE"/>
    <property type="match status" value="1"/>
</dbReference>
<dbReference type="SUPFAM" id="SSF53756">
    <property type="entry name" value="UDP-Glycosyltransferase/glycogen phosphorylase"/>
    <property type="match status" value="1"/>
</dbReference>
<keyword evidence="3" id="KW-1185">Reference proteome</keyword>
<organism evidence="2 3">
    <name type="scientific">Palleronia caenipelagi</name>
    <dbReference type="NCBI Taxonomy" id="2489174"/>
    <lineage>
        <taxon>Bacteria</taxon>
        <taxon>Pseudomonadati</taxon>
        <taxon>Pseudomonadota</taxon>
        <taxon>Alphaproteobacteria</taxon>
        <taxon>Rhodobacterales</taxon>
        <taxon>Roseobacteraceae</taxon>
        <taxon>Palleronia</taxon>
    </lineage>
</organism>
<dbReference type="Gene3D" id="3.40.50.2000">
    <property type="entry name" value="Glycogen Phosphorylase B"/>
    <property type="match status" value="1"/>
</dbReference>
<dbReference type="OrthoDB" id="9790710at2"/>
<reference evidence="2 3" key="1">
    <citation type="submission" date="2019-06" db="EMBL/GenBank/DDBJ databases">
        <title>Paenimaribius caenipelagi gen. nov., sp. nov., isolated from a tidal flat.</title>
        <authorList>
            <person name="Yoon J.-H."/>
        </authorList>
    </citation>
    <scope>NUCLEOTIDE SEQUENCE [LARGE SCALE GENOMIC DNA]</scope>
    <source>
        <strain evidence="2 3">JBTF-M29</strain>
    </source>
</reference>
<keyword evidence="2" id="KW-0808">Transferase</keyword>
<comment type="caution">
    <text evidence="2">The sequence shown here is derived from an EMBL/GenBank/DDBJ whole genome shotgun (WGS) entry which is preliminary data.</text>
</comment>
<name>A0A547PJR6_9RHOB</name>
<gene>
    <name evidence="2" type="ORF">FEV53_19010</name>
</gene>
<evidence type="ECO:0000313" key="3">
    <source>
        <dbReference type="Proteomes" id="UP000318590"/>
    </source>
</evidence>
<protein>
    <submittedName>
        <fullName evidence="2">Glycosyltransferase family 4 protein</fullName>
    </submittedName>
</protein>